<protein>
    <recommendedName>
        <fullName evidence="2">UspA domain-containing protein</fullName>
    </recommendedName>
</protein>
<feature type="domain" description="UspA" evidence="2">
    <location>
        <begin position="5"/>
        <end position="135"/>
    </location>
</feature>
<dbReference type="EMBL" id="MDZA01000035">
    <property type="protein sequence ID" value="OGX91759.1"/>
    <property type="molecule type" value="Genomic_DNA"/>
</dbReference>
<proteinExistence type="inferred from homology"/>
<feature type="domain" description="UspA" evidence="2">
    <location>
        <begin position="145"/>
        <end position="271"/>
    </location>
</feature>
<organism evidence="3 4">
    <name type="scientific">Hymenobacter coccineus</name>
    <dbReference type="NCBI Taxonomy" id="1908235"/>
    <lineage>
        <taxon>Bacteria</taxon>
        <taxon>Pseudomonadati</taxon>
        <taxon>Bacteroidota</taxon>
        <taxon>Cytophagia</taxon>
        <taxon>Cytophagales</taxon>
        <taxon>Hymenobacteraceae</taxon>
        <taxon>Hymenobacter</taxon>
    </lineage>
</organism>
<comment type="similarity">
    <text evidence="1">Belongs to the universal stress protein A family.</text>
</comment>
<evidence type="ECO:0000313" key="4">
    <source>
        <dbReference type="Proteomes" id="UP000177506"/>
    </source>
</evidence>
<evidence type="ECO:0000313" key="3">
    <source>
        <dbReference type="EMBL" id="OGX91759.1"/>
    </source>
</evidence>
<gene>
    <name evidence="3" type="ORF">BEN49_18585</name>
</gene>
<dbReference type="RefSeq" id="WP_070740577.1">
    <property type="nucleotide sequence ID" value="NZ_MDZA01000035.1"/>
</dbReference>
<dbReference type="PANTHER" id="PTHR46268">
    <property type="entry name" value="STRESS RESPONSE PROTEIN NHAX"/>
    <property type="match status" value="1"/>
</dbReference>
<sequence length="273" mass="28665">MKLSLLVLTDFFQPADHALAYADALASTIGAQLVLLHVRRDALLDPEHLSGRVDTLSQEAIDLALASLTREMAAPAVAEVAHGEVAAAVAEALRRHQPALVVLGHRNTDSMPDELVSTAALDILRATPQPMLVVPVGARFAHPQRLLLALDEEQFSLGEHAGLVHHLLDALPAELTVLHVAPNQASAAAGTAAAREALARTGLALDLVTSLRTQSLVHATPGGGILEAVAGGAFDWVVLVARPRSFLGGLFHRSVTAHVLLHSPIPVLVLPAE</sequence>
<dbReference type="AlphaFoldDB" id="A0A1G1TLK1"/>
<evidence type="ECO:0000259" key="2">
    <source>
        <dbReference type="Pfam" id="PF00582"/>
    </source>
</evidence>
<name>A0A1G1TLK1_9BACT</name>
<dbReference type="OrthoDB" id="871451at2"/>
<dbReference type="Pfam" id="PF00582">
    <property type="entry name" value="Usp"/>
    <property type="match status" value="2"/>
</dbReference>
<dbReference type="InterPro" id="IPR006016">
    <property type="entry name" value="UspA"/>
</dbReference>
<dbReference type="PANTHER" id="PTHR46268:SF6">
    <property type="entry name" value="UNIVERSAL STRESS PROTEIN UP12"/>
    <property type="match status" value="1"/>
</dbReference>
<reference evidence="3 4" key="1">
    <citation type="submission" date="2016-08" db="EMBL/GenBank/DDBJ databases">
        <title>Hymenobacter coccineus sp. nov., Hymenobacter lapidarius sp. nov. and Hymenobacter glacialis sp. nov., isolated from Antarctic soil.</title>
        <authorList>
            <person name="Sedlacek I."/>
            <person name="Kralova S."/>
            <person name="Kyrova K."/>
            <person name="Maslanova I."/>
            <person name="Stankova E."/>
            <person name="Vrbovska V."/>
            <person name="Nemec M."/>
            <person name="Bartak M."/>
            <person name="Svec P."/>
            <person name="Busse H.-J."/>
            <person name="Pantucek R."/>
        </authorList>
    </citation>
    <scope>NUCLEOTIDE SEQUENCE [LARGE SCALE GENOMIC DNA]</scope>
    <source>
        <strain evidence="3 4">CCM 8649</strain>
    </source>
</reference>
<dbReference type="InterPro" id="IPR014729">
    <property type="entry name" value="Rossmann-like_a/b/a_fold"/>
</dbReference>
<accession>A0A1G1TLK1</accession>
<keyword evidence="4" id="KW-1185">Reference proteome</keyword>
<dbReference type="CDD" id="cd00293">
    <property type="entry name" value="USP-like"/>
    <property type="match status" value="1"/>
</dbReference>
<dbReference type="Proteomes" id="UP000177506">
    <property type="component" value="Unassembled WGS sequence"/>
</dbReference>
<evidence type="ECO:0000256" key="1">
    <source>
        <dbReference type="ARBA" id="ARBA00008791"/>
    </source>
</evidence>
<comment type="caution">
    <text evidence="3">The sequence shown here is derived from an EMBL/GenBank/DDBJ whole genome shotgun (WGS) entry which is preliminary data.</text>
</comment>
<dbReference type="SUPFAM" id="SSF52402">
    <property type="entry name" value="Adenine nucleotide alpha hydrolases-like"/>
    <property type="match status" value="2"/>
</dbReference>
<dbReference type="Gene3D" id="3.40.50.620">
    <property type="entry name" value="HUPs"/>
    <property type="match status" value="2"/>
</dbReference>